<evidence type="ECO:0000256" key="1">
    <source>
        <dbReference type="SAM" id="Phobius"/>
    </source>
</evidence>
<dbReference type="InterPro" id="IPR041916">
    <property type="entry name" value="Anti_sigma_zinc_sf"/>
</dbReference>
<evidence type="ECO:0000313" key="4">
    <source>
        <dbReference type="Proteomes" id="UP001620339"/>
    </source>
</evidence>
<protein>
    <submittedName>
        <fullName evidence="3">Zf-HC2 domain-containing protein</fullName>
    </submittedName>
</protein>
<dbReference type="Gene3D" id="1.10.10.1320">
    <property type="entry name" value="Anti-sigma factor, zinc-finger domain"/>
    <property type="match status" value="1"/>
</dbReference>
<comment type="caution">
    <text evidence="3">The sequence shown here is derived from an EMBL/GenBank/DDBJ whole genome shotgun (WGS) entry which is preliminary data.</text>
</comment>
<dbReference type="RefSeq" id="WP_404614257.1">
    <property type="nucleotide sequence ID" value="NZ_JADIKK010000008.1"/>
</dbReference>
<keyword evidence="1" id="KW-0472">Membrane</keyword>
<organism evidence="3 4">
    <name type="scientific">Rhodanobacter hydrolyticus</name>
    <dbReference type="NCBI Taxonomy" id="2250595"/>
    <lineage>
        <taxon>Bacteria</taxon>
        <taxon>Pseudomonadati</taxon>
        <taxon>Pseudomonadota</taxon>
        <taxon>Gammaproteobacteria</taxon>
        <taxon>Lysobacterales</taxon>
        <taxon>Rhodanobacteraceae</taxon>
        <taxon>Rhodanobacter</taxon>
    </lineage>
</organism>
<feature type="transmembrane region" description="Helical" evidence="1">
    <location>
        <begin position="103"/>
        <end position="122"/>
    </location>
</feature>
<evidence type="ECO:0000313" key="3">
    <source>
        <dbReference type="EMBL" id="MFK2877854.1"/>
    </source>
</evidence>
<dbReference type="InterPro" id="IPR027383">
    <property type="entry name" value="Znf_put"/>
</dbReference>
<dbReference type="Proteomes" id="UP001620339">
    <property type="component" value="Unassembled WGS sequence"/>
</dbReference>
<name>A0ABW8J6N2_9GAMM</name>
<keyword evidence="4" id="KW-1185">Reference proteome</keyword>
<proteinExistence type="predicted"/>
<feature type="domain" description="Putative zinc-finger" evidence="2">
    <location>
        <begin position="15"/>
        <end position="47"/>
    </location>
</feature>
<reference evidence="3 4" key="1">
    <citation type="submission" date="2020-10" db="EMBL/GenBank/DDBJ databases">
        <title>Phylogeny of dyella-like bacteria.</title>
        <authorList>
            <person name="Fu J."/>
        </authorList>
    </citation>
    <scope>NUCLEOTIDE SEQUENCE [LARGE SCALE GENOMIC DNA]</scope>
    <source>
        <strain evidence="3 4">KACC 19113</strain>
    </source>
</reference>
<gene>
    <name evidence="3" type="ORF">ISP25_12300</name>
</gene>
<sequence length="210" mass="23242">MKGRVIRFEGSTHAQADRLLPWWVNGTLADGDRAQVERHLAECATCRREAAWLRALQEEYPGDDSVAFNAPRVMRRLRRRITTGASVMPIPPVSVWRQRGRRLAWLAAVEAVLILGLGAVAFRQQHATYHTLGAPSVRASVLVVAFDPRISEARLRQLLRAGDARIVDGPTAAGAYLLRVPDAHIDAARRMLRDSPEVTMVEGLEADGQP</sequence>
<dbReference type="EMBL" id="JADIKK010000008">
    <property type="protein sequence ID" value="MFK2877854.1"/>
    <property type="molecule type" value="Genomic_DNA"/>
</dbReference>
<keyword evidence="1" id="KW-1133">Transmembrane helix</keyword>
<dbReference type="Pfam" id="PF13490">
    <property type="entry name" value="zf-HC2"/>
    <property type="match status" value="1"/>
</dbReference>
<evidence type="ECO:0000259" key="2">
    <source>
        <dbReference type="Pfam" id="PF13490"/>
    </source>
</evidence>
<keyword evidence="1" id="KW-0812">Transmembrane</keyword>
<accession>A0ABW8J6N2</accession>